<evidence type="ECO:0000313" key="5">
    <source>
        <dbReference type="Proteomes" id="UP001316189"/>
    </source>
</evidence>
<dbReference type="Gene3D" id="3.20.20.30">
    <property type="entry name" value="Luciferase-like domain"/>
    <property type="match status" value="1"/>
</dbReference>
<name>A0ABY5KVS3_9CELL</name>
<dbReference type="RefSeq" id="WP_227570715.1">
    <property type="nucleotide sequence ID" value="NZ_CP101988.1"/>
</dbReference>
<dbReference type="InterPro" id="IPR011251">
    <property type="entry name" value="Luciferase-like_dom"/>
</dbReference>
<reference evidence="4 5" key="1">
    <citation type="submission" date="2022-07" db="EMBL/GenBank/DDBJ databases">
        <title>Novel species in genus cellulomonas.</title>
        <authorList>
            <person name="Ye L."/>
        </authorList>
    </citation>
    <scope>NUCLEOTIDE SEQUENCE [LARGE SCALE GENOMIC DNA]</scope>
    <source>
        <strain evidence="5">zg-Y338</strain>
    </source>
</reference>
<evidence type="ECO:0000256" key="2">
    <source>
        <dbReference type="SAM" id="MobiDB-lite"/>
    </source>
</evidence>
<dbReference type="PANTHER" id="PTHR30137:SF6">
    <property type="entry name" value="LUCIFERASE-LIKE MONOOXYGENASE"/>
    <property type="match status" value="1"/>
</dbReference>
<evidence type="ECO:0000259" key="3">
    <source>
        <dbReference type="Pfam" id="PF00296"/>
    </source>
</evidence>
<feature type="domain" description="Luciferase-like" evidence="3">
    <location>
        <begin position="13"/>
        <end position="314"/>
    </location>
</feature>
<protein>
    <submittedName>
        <fullName evidence="4">LLM class flavin-dependent oxidoreductase</fullName>
    </submittedName>
</protein>
<comment type="similarity">
    <text evidence="1">To bacterial alkanal monooxygenase alpha and beta chains.</text>
</comment>
<feature type="region of interest" description="Disordered" evidence="2">
    <location>
        <begin position="342"/>
        <end position="366"/>
    </location>
</feature>
<evidence type="ECO:0000313" key="4">
    <source>
        <dbReference type="EMBL" id="UUI74570.1"/>
    </source>
</evidence>
<dbReference type="PANTHER" id="PTHR30137">
    <property type="entry name" value="LUCIFERASE-LIKE MONOOXYGENASE"/>
    <property type="match status" value="1"/>
</dbReference>
<gene>
    <name evidence="4" type="ORF">NP064_12295</name>
</gene>
<dbReference type="InterPro" id="IPR050766">
    <property type="entry name" value="Bact_Lucif_Oxidored"/>
</dbReference>
<organism evidence="4 5">
    <name type="scientific">Cellulomonas chengniuliangii</name>
    <dbReference type="NCBI Taxonomy" id="2968084"/>
    <lineage>
        <taxon>Bacteria</taxon>
        <taxon>Bacillati</taxon>
        <taxon>Actinomycetota</taxon>
        <taxon>Actinomycetes</taxon>
        <taxon>Micrococcales</taxon>
        <taxon>Cellulomonadaceae</taxon>
        <taxon>Cellulomonas</taxon>
    </lineage>
</organism>
<dbReference type="InterPro" id="IPR019949">
    <property type="entry name" value="CmoO-like"/>
</dbReference>
<sequence>MTSTRTTPLSVLDLAPVSAGSTSRDALLDSTALARRADELGYSRFWVAEHHSMPAVASTSPAVLISHLASATRRVRVGSGGVMLPNHPPLVIAEQFAMLEALHPGRIDLGIGRAPGADPMTAAALRRTVEGLGAEDFPRELRDLRAMLGQEDAGRASSAARRLIATPVQESTPQVWLLGSSLFSAQLAGELGLPFSYASHFATGRTLEAAAAYRAAFRPSAVLDQPHLMVSASVIVAGSDEEAEYLAGPSRVMSLSLRSGRLGPVVSPDEARELLAALDPQAARDFFAQSPGTQVATTAERAVAELDDLVARSGADELLVTSTTHDLAARVRTLEALAEGWGLTPSGQESSPASGAADPASAAAAV</sequence>
<accession>A0ABY5KVS3</accession>
<dbReference type="InterPro" id="IPR036661">
    <property type="entry name" value="Luciferase-like_sf"/>
</dbReference>
<keyword evidence="5" id="KW-1185">Reference proteome</keyword>
<feature type="compositionally biased region" description="Low complexity" evidence="2">
    <location>
        <begin position="350"/>
        <end position="366"/>
    </location>
</feature>
<dbReference type="Pfam" id="PF00296">
    <property type="entry name" value="Bac_luciferase"/>
    <property type="match status" value="1"/>
</dbReference>
<dbReference type="EMBL" id="CP101988">
    <property type="protein sequence ID" value="UUI74570.1"/>
    <property type="molecule type" value="Genomic_DNA"/>
</dbReference>
<dbReference type="Proteomes" id="UP001316189">
    <property type="component" value="Chromosome"/>
</dbReference>
<dbReference type="SUPFAM" id="SSF51679">
    <property type="entry name" value="Bacterial luciferase-like"/>
    <property type="match status" value="1"/>
</dbReference>
<proteinExistence type="predicted"/>
<evidence type="ECO:0000256" key="1">
    <source>
        <dbReference type="ARBA" id="ARBA00007789"/>
    </source>
</evidence>
<dbReference type="NCBIfam" id="TIGR03558">
    <property type="entry name" value="oxido_grp_1"/>
    <property type="match status" value="1"/>
</dbReference>